<name>A0A9P7BGU2_9ASCO</name>
<dbReference type="PIRSF" id="PIRSF027093">
    <property type="entry name" value="EndopolyPtase_N1"/>
    <property type="match status" value="1"/>
</dbReference>
<evidence type="ECO:0000256" key="2">
    <source>
        <dbReference type="ARBA" id="ARBA00010399"/>
    </source>
</evidence>
<dbReference type="EC" id="3.6.1.10" evidence="3 12"/>
<dbReference type="GO" id="GO:0008081">
    <property type="term" value="F:phosphoric diester hydrolase activity"/>
    <property type="evidence" value="ECO:0007669"/>
    <property type="project" value="TreeGrafter"/>
</dbReference>
<evidence type="ECO:0000256" key="7">
    <source>
        <dbReference type="ARBA" id="ARBA00022801"/>
    </source>
</evidence>
<sequence length="741" mass="86786">MDKKNMGNKLLLKSFLSITCLFIILSFIFQNSISNKIFCITSLWNKNENDITISQLIDTAETIDHLEKLNLTPHHSIQFLSSDINGNKKLKTLHGRFLHITDLHPDELNVIGGAIRRQCHKKVKNIQDNTDISHKYGDSMSGCDSPIDLYRETLDWIRENLKDHIDFVIWTGDNIRHDNDRSYPRTEYEIFEMNEKVADDMTKTFMDDDEEDENPFDRRVKLVPSLGNNDVYPHNLFAPGPTLQTRELYKIWRDFIPTEQMHTFDRGAYYLREVFPGKLVVLSINTLYWFQSNPLNDNCDARKQPGYKLLLWLGATLKECRRRGLKVWLSGHVPPIPKNIHHSCYAKISVWMHEYRDLIIGGVWGHMNIDHWVPLDSVKAWKSINKRLIAAGALADNEELPFVNYDQLDYLLSELDVEEEEEEDDDDDDDEEEIIDHETIENLYTSFGYDLDDETSNPLHTFSDRYMGAPNGKVSYLKTLRNEMYGKLKGKKKSGRDFERYSIAHISASVIPTYNPGLRVWEYNITEFADLYTEESSDNGSLFKIFKSTKKQQNKFQESDWNDFFEELERQLDDETKIEKLITEMENDISKFDMEKYVSFLAPSKDKTIPTLMPQDLPLGPAYTPQSFTPEKYTQYYIDLNDLNYGKKNDIDSWIFEYKTHYSTDKEYGMDNLLVKSWIDIGRKYAKTIPQNDSNKKSKKMDLQSVEEKFHIQQKFEKMWNGYIDKAFMSSGYQELPDSVV</sequence>
<keyword evidence="5 12" id="KW-0926">Vacuole</keyword>
<gene>
    <name evidence="14" type="primary">PPN1</name>
    <name evidence="14" type="ORF">C6P40_004678</name>
</gene>
<evidence type="ECO:0000256" key="4">
    <source>
        <dbReference type="ARBA" id="ARBA00014458"/>
    </source>
</evidence>
<dbReference type="GO" id="GO:0000324">
    <property type="term" value="C:fungal-type vacuole"/>
    <property type="evidence" value="ECO:0007669"/>
    <property type="project" value="TreeGrafter"/>
</dbReference>
<evidence type="ECO:0000256" key="9">
    <source>
        <dbReference type="ARBA" id="ARBA00022989"/>
    </source>
</evidence>
<keyword evidence="10 12" id="KW-0472">Membrane</keyword>
<keyword evidence="9 13" id="KW-1133">Transmembrane helix</keyword>
<dbReference type="PANTHER" id="PTHR10340:SF55">
    <property type="entry name" value="ENDOPOLYPHOSPHATASE"/>
    <property type="match status" value="1"/>
</dbReference>
<comment type="subcellular location">
    <subcellularLocation>
        <location evidence="1">Vacuole membrane</location>
        <topology evidence="1">Single-pass type II membrane protein</topology>
    </subcellularLocation>
</comment>
<evidence type="ECO:0000256" key="1">
    <source>
        <dbReference type="ARBA" id="ARBA00004576"/>
    </source>
</evidence>
<comment type="similarity">
    <text evidence="2">Belongs to the endopolyphosphatase PPN1 family.</text>
</comment>
<evidence type="ECO:0000256" key="11">
    <source>
        <dbReference type="ARBA" id="ARBA00023180"/>
    </source>
</evidence>
<evidence type="ECO:0000256" key="8">
    <source>
        <dbReference type="ARBA" id="ARBA00022968"/>
    </source>
</evidence>
<evidence type="ECO:0000256" key="5">
    <source>
        <dbReference type="ARBA" id="ARBA00022554"/>
    </source>
</evidence>
<evidence type="ECO:0000256" key="3">
    <source>
        <dbReference type="ARBA" id="ARBA00012459"/>
    </source>
</evidence>
<protein>
    <recommendedName>
        <fullName evidence="4 12">Endopolyphosphatase</fullName>
        <ecNumber evidence="3 12">3.6.1.10</ecNumber>
    </recommendedName>
</protein>
<dbReference type="Proteomes" id="UP000697127">
    <property type="component" value="Unassembled WGS sequence"/>
</dbReference>
<feature type="transmembrane region" description="Helical" evidence="13">
    <location>
        <begin position="12"/>
        <end position="29"/>
    </location>
</feature>
<comment type="catalytic activity">
    <reaction evidence="12">
        <text>[phosphate](n+1) + n H2O = (n+1) phosphate + n H(+)</text>
        <dbReference type="Rhea" id="RHEA:22452"/>
        <dbReference type="Rhea" id="RHEA-COMP:14280"/>
        <dbReference type="ChEBI" id="CHEBI:15377"/>
        <dbReference type="ChEBI" id="CHEBI:15378"/>
        <dbReference type="ChEBI" id="CHEBI:16838"/>
        <dbReference type="ChEBI" id="CHEBI:43474"/>
        <dbReference type="EC" id="3.6.1.10"/>
    </reaction>
</comment>
<comment type="function">
    <text evidence="12">Catalyzes the hydrolysis of inorganic polyphosphate (polyP) chains of many hundreds of phosphate residues into shorter lengths.</text>
</comment>
<proteinExistence type="inferred from homology"/>
<keyword evidence="8" id="KW-0735">Signal-anchor</keyword>
<accession>A0A9P7BGU2</accession>
<evidence type="ECO:0000313" key="15">
    <source>
        <dbReference type="Proteomes" id="UP000697127"/>
    </source>
</evidence>
<reference evidence="14" key="1">
    <citation type="submission" date="2020-11" db="EMBL/GenBank/DDBJ databases">
        <title>Kefir isolates.</title>
        <authorList>
            <person name="Marcisauskas S."/>
            <person name="Kim Y."/>
            <person name="Blasche S."/>
        </authorList>
    </citation>
    <scope>NUCLEOTIDE SEQUENCE</scope>
    <source>
        <strain evidence="14">Olga-1</strain>
    </source>
</reference>
<evidence type="ECO:0000256" key="12">
    <source>
        <dbReference type="PIRNR" id="PIRNR027093"/>
    </source>
</evidence>
<dbReference type="GO" id="GO:0004309">
    <property type="term" value="F:exopolyphosphatase activity"/>
    <property type="evidence" value="ECO:0007669"/>
    <property type="project" value="TreeGrafter"/>
</dbReference>
<dbReference type="GO" id="GO:0006798">
    <property type="term" value="P:polyphosphate catabolic process"/>
    <property type="evidence" value="ECO:0007669"/>
    <property type="project" value="TreeGrafter"/>
</dbReference>
<keyword evidence="7 12" id="KW-0378">Hydrolase</keyword>
<keyword evidence="11" id="KW-0325">Glycoprotein</keyword>
<dbReference type="OrthoDB" id="348678at2759"/>
<dbReference type="InterPro" id="IPR029052">
    <property type="entry name" value="Metallo-depent_PP-like"/>
</dbReference>
<dbReference type="PANTHER" id="PTHR10340">
    <property type="entry name" value="SPHINGOMYELIN PHOSPHODIESTERASE"/>
    <property type="match status" value="1"/>
</dbReference>
<evidence type="ECO:0000256" key="10">
    <source>
        <dbReference type="ARBA" id="ARBA00023136"/>
    </source>
</evidence>
<evidence type="ECO:0000256" key="6">
    <source>
        <dbReference type="ARBA" id="ARBA00022692"/>
    </source>
</evidence>
<dbReference type="AlphaFoldDB" id="A0A9P7BGU2"/>
<dbReference type="EMBL" id="PUHW01000068">
    <property type="protein sequence ID" value="KAG0689645.1"/>
    <property type="molecule type" value="Genomic_DNA"/>
</dbReference>
<keyword evidence="6 13" id="KW-0812">Transmembrane</keyword>
<keyword evidence="15" id="KW-1185">Reference proteome</keyword>
<dbReference type="InterPro" id="IPR012358">
    <property type="entry name" value="EndopolyPtase_N1"/>
</dbReference>
<comment type="caution">
    <text evidence="14">The sequence shown here is derived from an EMBL/GenBank/DDBJ whole genome shotgun (WGS) entry which is preliminary data.</text>
</comment>
<dbReference type="GO" id="GO:0005774">
    <property type="term" value="C:vacuolar membrane"/>
    <property type="evidence" value="ECO:0007669"/>
    <property type="project" value="UniProtKB-SubCell"/>
</dbReference>
<dbReference type="SUPFAM" id="SSF56300">
    <property type="entry name" value="Metallo-dependent phosphatases"/>
    <property type="match status" value="1"/>
</dbReference>
<evidence type="ECO:0000313" key="14">
    <source>
        <dbReference type="EMBL" id="KAG0689645.1"/>
    </source>
</evidence>
<dbReference type="GO" id="GO:0000298">
    <property type="term" value="F:endopolyphosphatase activity"/>
    <property type="evidence" value="ECO:0007669"/>
    <property type="project" value="UniProtKB-EC"/>
</dbReference>
<organism evidence="14 15">
    <name type="scientific">Pichia californica</name>
    <dbReference type="NCBI Taxonomy" id="460514"/>
    <lineage>
        <taxon>Eukaryota</taxon>
        <taxon>Fungi</taxon>
        <taxon>Dikarya</taxon>
        <taxon>Ascomycota</taxon>
        <taxon>Saccharomycotina</taxon>
        <taxon>Pichiomycetes</taxon>
        <taxon>Pichiales</taxon>
        <taxon>Pichiaceae</taxon>
        <taxon>Pichia</taxon>
    </lineage>
</organism>
<evidence type="ECO:0000256" key="13">
    <source>
        <dbReference type="SAM" id="Phobius"/>
    </source>
</evidence>